<gene>
    <name evidence="2" type="ORF">URODEC1_LOCUS22204</name>
</gene>
<dbReference type="EMBL" id="OZ075124">
    <property type="protein sequence ID" value="CAL4923265.1"/>
    <property type="molecule type" value="Genomic_DNA"/>
</dbReference>
<keyword evidence="3" id="KW-1185">Reference proteome</keyword>
<keyword evidence="1" id="KW-0812">Transmembrane</keyword>
<evidence type="ECO:0000313" key="3">
    <source>
        <dbReference type="Proteomes" id="UP001497457"/>
    </source>
</evidence>
<organism evidence="2 3">
    <name type="scientific">Urochloa decumbens</name>
    <dbReference type="NCBI Taxonomy" id="240449"/>
    <lineage>
        <taxon>Eukaryota</taxon>
        <taxon>Viridiplantae</taxon>
        <taxon>Streptophyta</taxon>
        <taxon>Embryophyta</taxon>
        <taxon>Tracheophyta</taxon>
        <taxon>Spermatophyta</taxon>
        <taxon>Magnoliopsida</taxon>
        <taxon>Liliopsida</taxon>
        <taxon>Poales</taxon>
        <taxon>Poaceae</taxon>
        <taxon>PACMAD clade</taxon>
        <taxon>Panicoideae</taxon>
        <taxon>Panicodae</taxon>
        <taxon>Paniceae</taxon>
        <taxon>Melinidinae</taxon>
        <taxon>Urochloa</taxon>
    </lineage>
</organism>
<sequence>MDVSDRSVRLTIEAQPSDPAPGFLRTARPAPAWWPASAAAGPERRLTLLALRLAVLEKAASGLGALGFIWATVVLLGGFAITLERVDFWSVTAILLVEGARIFSRSHELEWQHQATWSLAAAGRSSARLVARSFRFVIHAGRGTGTKPSTVGNGRKPPPAVAVELELELPVGLRRAGVLLAAADFGDDADARTNRGPALGIFYGLALAEALLFLAEKAAWEWEVTHGRLLERVAAECRLTGAPGLAAVRRFFYDAYSRCVEGSVLDGLRMDLVSFAEDLLVAGSIDEQRIGARILASVVRDDDALRRVGTSAAVVERLVEMMTWNGAAERVAVAFVVSKLAGKKRNALRVAAVPGAVESVSSLLHAADEECNLLGLLIIKKLARDHDNCSRIGNARGLLDKIVDFSALSPDTVVTASRAKAVQRSLQVAEIVFTVNNIRAVLRHAPSAGLRRLGAEVLTRLAMDADARERIGATGGVVAILLDMFLRAGGSEGEVDADAGAASAEAGDALAMLALESPRNCERILRAGCDGGASTVDRLVDALEDAAVGVGAGRILTNLCAYAGGGEWFPQLRRATRGAAAALRGVMAVNSESKPLEVSLGLAAQLVRLMGPGELAHHLAGAGVTEAGLVGRLVAVLAAHACPSTRAPRIRRFAVELAIALLRTAAPASTAELMVEAGMREELRRVAETTSELECFHVFSGSAGLSRHAVGLAALVDTALELIVGAAVTEAEPPHRTCE</sequence>
<name>A0ABC8XB23_9POAL</name>
<keyword evidence="1" id="KW-1133">Transmembrane helix</keyword>
<evidence type="ECO:0000256" key="1">
    <source>
        <dbReference type="SAM" id="Phobius"/>
    </source>
</evidence>
<dbReference type="PANTHER" id="PTHR33115">
    <property type="entry name" value="ARM REPEAT SUPERFAMILY PROTEIN"/>
    <property type="match status" value="1"/>
</dbReference>
<dbReference type="InterPro" id="IPR011989">
    <property type="entry name" value="ARM-like"/>
</dbReference>
<dbReference type="SUPFAM" id="SSF48371">
    <property type="entry name" value="ARM repeat"/>
    <property type="match status" value="1"/>
</dbReference>
<proteinExistence type="predicted"/>
<protein>
    <submittedName>
        <fullName evidence="2">Uncharacterized protein</fullName>
    </submittedName>
</protein>
<accession>A0ABC8XB23</accession>
<reference evidence="2" key="1">
    <citation type="submission" date="2024-10" db="EMBL/GenBank/DDBJ databases">
        <authorList>
            <person name="Ryan C."/>
        </authorList>
    </citation>
    <scope>NUCLEOTIDE SEQUENCE [LARGE SCALE GENOMIC DNA]</scope>
</reference>
<keyword evidence="1" id="KW-0472">Membrane</keyword>
<dbReference type="AlphaFoldDB" id="A0ABC8XB23"/>
<dbReference type="Gene3D" id="1.25.10.10">
    <property type="entry name" value="Leucine-rich Repeat Variant"/>
    <property type="match status" value="1"/>
</dbReference>
<evidence type="ECO:0000313" key="2">
    <source>
        <dbReference type="EMBL" id="CAL4923265.1"/>
    </source>
</evidence>
<dbReference type="InterPro" id="IPR016024">
    <property type="entry name" value="ARM-type_fold"/>
</dbReference>
<dbReference type="Proteomes" id="UP001497457">
    <property type="component" value="Chromosome 14rd"/>
</dbReference>
<feature type="transmembrane region" description="Helical" evidence="1">
    <location>
        <begin position="62"/>
        <end position="83"/>
    </location>
</feature>
<dbReference type="PANTHER" id="PTHR33115:SF50">
    <property type="entry name" value="ARM REPEAT SUPERFAMILY PROTEIN"/>
    <property type="match status" value="1"/>
</dbReference>